<dbReference type="EMBL" id="CP052766">
    <property type="protein sequence ID" value="QJR79365.1"/>
    <property type="molecule type" value="Genomic_DNA"/>
</dbReference>
<evidence type="ECO:0000256" key="1">
    <source>
        <dbReference type="ARBA" id="ARBA00004141"/>
    </source>
</evidence>
<comment type="subcellular location">
    <subcellularLocation>
        <location evidence="1">Membrane</location>
        <topology evidence="1">Multi-pass membrane protein</topology>
    </subcellularLocation>
</comment>
<dbReference type="SUPFAM" id="SSF103481">
    <property type="entry name" value="Multidrug resistance efflux transporter EmrE"/>
    <property type="match status" value="2"/>
</dbReference>
<gene>
    <name evidence="7" type="ORF">CA267_000410</name>
</gene>
<accession>A0A6M4M9Q1</accession>
<dbReference type="InterPro" id="IPR050638">
    <property type="entry name" value="AA-Vitamin_Transporters"/>
</dbReference>
<feature type="transmembrane region" description="Helical" evidence="5">
    <location>
        <begin position="67"/>
        <end position="86"/>
    </location>
</feature>
<dbReference type="KEGG" id="apel:CA267_000410"/>
<feature type="transmembrane region" description="Helical" evidence="5">
    <location>
        <begin position="39"/>
        <end position="55"/>
    </location>
</feature>
<keyword evidence="4 5" id="KW-0472">Membrane</keyword>
<dbReference type="OrthoDB" id="321830at2"/>
<evidence type="ECO:0000256" key="3">
    <source>
        <dbReference type="ARBA" id="ARBA00022989"/>
    </source>
</evidence>
<dbReference type="GO" id="GO:0016020">
    <property type="term" value="C:membrane"/>
    <property type="evidence" value="ECO:0007669"/>
    <property type="project" value="UniProtKB-SubCell"/>
</dbReference>
<dbReference type="InterPro" id="IPR037185">
    <property type="entry name" value="EmrE-like"/>
</dbReference>
<proteinExistence type="predicted"/>
<feature type="domain" description="EamA" evidence="6">
    <location>
        <begin position="144"/>
        <end position="273"/>
    </location>
</feature>
<feature type="transmembrane region" description="Helical" evidence="5">
    <location>
        <begin position="92"/>
        <end position="109"/>
    </location>
</feature>
<evidence type="ECO:0000313" key="7">
    <source>
        <dbReference type="EMBL" id="QJR79365.1"/>
    </source>
</evidence>
<dbReference type="PANTHER" id="PTHR32322:SF9">
    <property type="entry name" value="AMINO-ACID METABOLITE EFFLUX PUMP-RELATED"/>
    <property type="match status" value="1"/>
</dbReference>
<feature type="transmembrane region" description="Helical" evidence="5">
    <location>
        <begin position="144"/>
        <end position="161"/>
    </location>
</feature>
<feature type="transmembrane region" description="Helical" evidence="5">
    <location>
        <begin position="121"/>
        <end position="138"/>
    </location>
</feature>
<keyword evidence="3 5" id="KW-1133">Transmembrane helix</keyword>
<sequence length="277" mass="29052">MQTKMVMLVIMAMMAFAGNSLLCRMALVSSSTDPVSFTYIRLLSGALVLYLLTVFRHSPSISAGSWVGAVALFVYATGFSLAYVAIPTGAGALLLFGAVQLTMILWGMFKGERFNSIQTTGFFLAIVGLTVLLLPGATAPPLSSAVLMVMAGMAWGIYSVLGRSASNPLSSTAGNFILTLPFAAILLLINTHTMMTDLQGLILGIVSGAVTSGIGYALWYAVLPALKSSHAATIQLSVPVIATFAGWLILGETLTLRILLASLAILSGIALVIIEKR</sequence>
<dbReference type="RefSeq" id="WP_075609302.1">
    <property type="nucleotide sequence ID" value="NZ_CP052766.1"/>
</dbReference>
<dbReference type="PANTHER" id="PTHR32322">
    <property type="entry name" value="INNER MEMBRANE TRANSPORTER"/>
    <property type="match status" value="1"/>
</dbReference>
<keyword evidence="8" id="KW-1185">Reference proteome</keyword>
<feature type="transmembrane region" description="Helical" evidence="5">
    <location>
        <begin position="198"/>
        <end position="219"/>
    </location>
</feature>
<name>A0A6M4M9Q1_9ALTE</name>
<dbReference type="InterPro" id="IPR000620">
    <property type="entry name" value="EamA_dom"/>
</dbReference>
<feature type="transmembrane region" description="Helical" evidence="5">
    <location>
        <begin position="7"/>
        <end position="27"/>
    </location>
</feature>
<organism evidence="7 8">
    <name type="scientific">Alteromonas pelagimontana</name>
    <dbReference type="NCBI Taxonomy" id="1858656"/>
    <lineage>
        <taxon>Bacteria</taxon>
        <taxon>Pseudomonadati</taxon>
        <taxon>Pseudomonadota</taxon>
        <taxon>Gammaproteobacteria</taxon>
        <taxon>Alteromonadales</taxon>
        <taxon>Alteromonadaceae</taxon>
        <taxon>Alteromonas/Salinimonas group</taxon>
        <taxon>Alteromonas</taxon>
    </lineage>
</organism>
<feature type="transmembrane region" description="Helical" evidence="5">
    <location>
        <begin position="173"/>
        <end position="192"/>
    </location>
</feature>
<reference evidence="8" key="1">
    <citation type="submission" date="2014-12" db="EMBL/GenBank/DDBJ databases">
        <title>Complete genome sequence of a multi-drug resistant Klebsiella pneumoniae.</title>
        <authorList>
            <person name="Hua X."/>
            <person name="Chen Q."/>
            <person name="Li X."/>
            <person name="Feng Y."/>
            <person name="Ruan Z."/>
            <person name="Yu Y."/>
        </authorList>
    </citation>
    <scope>NUCLEOTIDE SEQUENCE [LARGE SCALE GENOMIC DNA]</scope>
    <source>
        <strain evidence="8">5.12</strain>
    </source>
</reference>
<feature type="transmembrane region" description="Helical" evidence="5">
    <location>
        <begin position="256"/>
        <end position="274"/>
    </location>
</feature>
<evidence type="ECO:0000259" key="6">
    <source>
        <dbReference type="Pfam" id="PF00892"/>
    </source>
</evidence>
<evidence type="ECO:0000256" key="4">
    <source>
        <dbReference type="ARBA" id="ARBA00023136"/>
    </source>
</evidence>
<dbReference type="Pfam" id="PF00892">
    <property type="entry name" value="EamA"/>
    <property type="match status" value="1"/>
</dbReference>
<protein>
    <submittedName>
        <fullName evidence="7">DMT family transporter</fullName>
    </submittedName>
</protein>
<dbReference type="AlphaFoldDB" id="A0A6M4M9Q1"/>
<evidence type="ECO:0000256" key="5">
    <source>
        <dbReference type="SAM" id="Phobius"/>
    </source>
</evidence>
<feature type="transmembrane region" description="Helical" evidence="5">
    <location>
        <begin position="231"/>
        <end position="250"/>
    </location>
</feature>
<dbReference type="Proteomes" id="UP000219285">
    <property type="component" value="Chromosome"/>
</dbReference>
<reference evidence="7 8" key="2">
    <citation type="submission" date="2020-04" db="EMBL/GenBank/DDBJ databases">
        <title>Complete genome sequence of Alteromonas pelagimontana 5.12T.</title>
        <authorList>
            <person name="Sinha R.K."/>
            <person name="Krishnan K.P."/>
            <person name="Kurian J.P."/>
        </authorList>
    </citation>
    <scope>NUCLEOTIDE SEQUENCE [LARGE SCALE GENOMIC DNA]</scope>
    <source>
        <strain evidence="7 8">5.12</strain>
    </source>
</reference>
<evidence type="ECO:0000256" key="2">
    <source>
        <dbReference type="ARBA" id="ARBA00022692"/>
    </source>
</evidence>
<evidence type="ECO:0000313" key="8">
    <source>
        <dbReference type="Proteomes" id="UP000219285"/>
    </source>
</evidence>
<keyword evidence="2 5" id="KW-0812">Transmembrane</keyword>